<protein>
    <recommendedName>
        <fullName evidence="3">Phosphoribulokinase/uridine kinase domain-containing protein</fullName>
    </recommendedName>
</protein>
<sequence length="212" mass="24840">MKQEIIQQANTAINNWAEGLDKLVVAIDGYTGIGKTTLLNDLANLNSNIIPVNRDDFQIPRTRLEKLYKNSEDRSKIFELKMNDNAKIKKLVDTFRKSNDPYKFKAYDGVSGKVDIPKVLDFSKKIMVVEGVFMFHPKLPLNKIWDKRIYLEGDISKIDERRVKREKERWGKNYFPEDHPDSYFRQVVIALKRYVELYKPEKLADLVLNIDN</sequence>
<dbReference type="Proteomes" id="UP000176581">
    <property type="component" value="Unassembled WGS sequence"/>
</dbReference>
<dbReference type="Gene3D" id="3.40.50.300">
    <property type="entry name" value="P-loop containing nucleotide triphosphate hydrolases"/>
    <property type="match status" value="1"/>
</dbReference>
<dbReference type="EMBL" id="MGJV01000027">
    <property type="protein sequence ID" value="OGN14344.1"/>
    <property type="molecule type" value="Genomic_DNA"/>
</dbReference>
<proteinExistence type="predicted"/>
<reference evidence="1 2" key="1">
    <citation type="journal article" date="2016" name="Nat. Commun.">
        <title>Thousands of microbial genomes shed light on interconnected biogeochemical processes in an aquifer system.</title>
        <authorList>
            <person name="Anantharaman K."/>
            <person name="Brown C.T."/>
            <person name="Hug L.A."/>
            <person name="Sharon I."/>
            <person name="Castelle C.J."/>
            <person name="Probst A.J."/>
            <person name="Thomas B.C."/>
            <person name="Singh A."/>
            <person name="Wilkins M.J."/>
            <person name="Karaoz U."/>
            <person name="Brodie E.L."/>
            <person name="Williams K.H."/>
            <person name="Hubbard S.S."/>
            <person name="Banfield J.F."/>
        </authorList>
    </citation>
    <scope>NUCLEOTIDE SEQUENCE [LARGE SCALE GENOMIC DNA]</scope>
</reference>
<comment type="caution">
    <text evidence="1">The sequence shown here is derived from an EMBL/GenBank/DDBJ whole genome shotgun (WGS) entry which is preliminary data.</text>
</comment>
<name>A0A1F8FMK0_9BACT</name>
<dbReference type="SUPFAM" id="SSF52540">
    <property type="entry name" value="P-loop containing nucleoside triphosphate hydrolases"/>
    <property type="match status" value="1"/>
</dbReference>
<organism evidence="1 2">
    <name type="scientific">Candidatus Yanofskybacteria bacterium RIFCSPHIGHO2_02_FULL_43_22</name>
    <dbReference type="NCBI Taxonomy" id="1802681"/>
    <lineage>
        <taxon>Bacteria</taxon>
        <taxon>Candidatus Yanofskyibacteriota</taxon>
    </lineage>
</organism>
<evidence type="ECO:0008006" key="3">
    <source>
        <dbReference type="Google" id="ProtNLM"/>
    </source>
</evidence>
<gene>
    <name evidence="1" type="ORF">A3J47_01910</name>
</gene>
<evidence type="ECO:0000313" key="2">
    <source>
        <dbReference type="Proteomes" id="UP000176581"/>
    </source>
</evidence>
<accession>A0A1F8FMK0</accession>
<dbReference type="AlphaFoldDB" id="A0A1F8FMK0"/>
<evidence type="ECO:0000313" key="1">
    <source>
        <dbReference type="EMBL" id="OGN14344.1"/>
    </source>
</evidence>
<dbReference type="InterPro" id="IPR027417">
    <property type="entry name" value="P-loop_NTPase"/>
</dbReference>